<organism evidence="1 2">
    <name type="scientific">Roseateles violae</name>
    <dbReference type="NCBI Taxonomy" id="3058042"/>
    <lineage>
        <taxon>Bacteria</taxon>
        <taxon>Pseudomonadati</taxon>
        <taxon>Pseudomonadota</taxon>
        <taxon>Betaproteobacteria</taxon>
        <taxon>Burkholderiales</taxon>
        <taxon>Sphaerotilaceae</taxon>
        <taxon>Roseateles</taxon>
    </lineage>
</organism>
<dbReference type="EMBL" id="JAUHHC010000004">
    <property type="protein sequence ID" value="MDN3921865.1"/>
    <property type="molecule type" value="Genomic_DNA"/>
</dbReference>
<dbReference type="Proteomes" id="UP001228044">
    <property type="component" value="Unassembled WGS sequence"/>
</dbReference>
<gene>
    <name evidence="1" type="ORF">QWJ38_16370</name>
</gene>
<reference evidence="1 2" key="1">
    <citation type="submission" date="2023-06" db="EMBL/GenBank/DDBJ databases">
        <title>Pelomonas sp. PFR6 16S ribosomal RNA gene Genome sequencing and assembly.</title>
        <authorList>
            <person name="Woo H."/>
        </authorList>
    </citation>
    <scope>NUCLEOTIDE SEQUENCE [LARGE SCALE GENOMIC DNA]</scope>
    <source>
        <strain evidence="1 2">PFR6</strain>
    </source>
</reference>
<proteinExistence type="predicted"/>
<protein>
    <recommendedName>
        <fullName evidence="3">AAA ATPase-like protein</fullName>
    </recommendedName>
</protein>
<accession>A0ABT8DU98</accession>
<evidence type="ECO:0000313" key="1">
    <source>
        <dbReference type="EMBL" id="MDN3921865.1"/>
    </source>
</evidence>
<evidence type="ECO:0000313" key="2">
    <source>
        <dbReference type="Proteomes" id="UP001228044"/>
    </source>
</evidence>
<evidence type="ECO:0008006" key="3">
    <source>
        <dbReference type="Google" id="ProtNLM"/>
    </source>
</evidence>
<dbReference type="RefSeq" id="WP_290360168.1">
    <property type="nucleotide sequence ID" value="NZ_JAUHHC010000004.1"/>
</dbReference>
<dbReference type="InterPro" id="IPR027417">
    <property type="entry name" value="P-loop_NTPase"/>
</dbReference>
<name>A0ABT8DU98_9BURK</name>
<comment type="caution">
    <text evidence="1">The sequence shown here is derived from an EMBL/GenBank/DDBJ whole genome shotgun (WGS) entry which is preliminary data.</text>
</comment>
<sequence length="427" mass="47108">MSIRIRSRAEPMSLRAPVGVPERPIILAPSEAGALLHHELRRYADGEVKGRSFLVAGHRGAGKTTMVEAQLRDVASQGQELKMRLLPVYLNGPALLDELAAGGKSESGIGDELSISRVLQKVLLALYQATGREYVLRFGICARSADVRRPALPLNEPLEMAARFELELAEGLAPGRLNELWRYLDVVDRGLLFNPGTTRSSDPQQGFKEIVALHSLNEAYMRIAGKLQDSYERNANSAQSSEASFGLEAKGADFVKPLAVLGTGAAVTAASATPGNIGTALWLGLVSALGASMLLKLSSTRKRSREAKRGRSWMPDTSASTLDRVIPLLIDRLKQAGLAPVFIVDELDKVEELWGALSPVVRRFKMLFTESSFTCLLVDRSHFEQLMREEREDERGRHFSYFSHRVLMNYEPAQLRAYLSELLEVKP</sequence>
<keyword evidence="2" id="KW-1185">Reference proteome</keyword>
<dbReference type="SUPFAM" id="SSF52540">
    <property type="entry name" value="P-loop containing nucleoside triphosphate hydrolases"/>
    <property type="match status" value="1"/>
</dbReference>